<sequence>MVVSRTPISHSQRIALRRYYQTMNPKPSQSDLRAWFKSRFGYDISQSIVSRSLSDSFAYLDVCVAADFGYRTRNCQWPWIETLLTDWLQEVEAQSGKVSNKIIGRKAKQLWDQSDESQGLATPKFSTGWVMKFRRRHEMRLQSSPAQCHIIVTPDHSSGENSFSPSHRSSAETQALVSFSPQSEASTTISSTNNISLDSEINASAMPTISSDHLIHLVQHNSYRALMSNKSLLLTTSLILEASNLTASIKQFATKVCGGLTVIRPIVGQDIPDSLYPTQLQMNCAHTGLINMFPFPKFRDNLIQKGVDFVPEEMCRDLFGDIFPDYVTPIPDADECTLNMRDVLSAVPSSLGNGGSGIEDFEDQDDYTAGRRCLITWGDPWRVESWEVTPGFLRKWGWSLEGCDDLIQSSNRWRALRNERPITWISCIRNSTVGVS</sequence>
<accession>A0A1D9Q204</accession>
<dbReference type="Pfam" id="PF03221">
    <property type="entry name" value="HTH_Tnp_Tc5"/>
    <property type="match status" value="1"/>
</dbReference>
<reference evidence="4" key="1">
    <citation type="journal article" date="2017" name="Genome Biol. Evol.">
        <title>The complete genome sequence of the phytopathogenic fungus Sclerotinia sclerotiorum reveals insights into the genome architecture of broad host range pathogens.</title>
        <authorList>
            <person name="Derbyshire M."/>
            <person name="Denton-Giles M."/>
            <person name="Hegedus D."/>
            <person name="Seifbarghy S."/>
            <person name="Rollins J."/>
            <person name="van Kan J."/>
            <person name="Seidl M.F."/>
            <person name="Faino L."/>
            <person name="Mbengue M."/>
            <person name="Navaud O."/>
            <person name="Raffaele S."/>
            <person name="Hammond-Kosack K."/>
            <person name="Heard S."/>
            <person name="Oliver R."/>
        </authorList>
    </citation>
    <scope>NUCLEOTIDE SEQUENCE [LARGE SCALE GENOMIC DNA]</scope>
    <source>
        <strain evidence="4">ATCC 18683 / 1980 / Ss-1</strain>
    </source>
</reference>
<evidence type="ECO:0000259" key="2">
    <source>
        <dbReference type="PROSITE" id="PS51253"/>
    </source>
</evidence>
<gene>
    <name evidence="3" type="ORF">sscle_04g037410</name>
</gene>
<dbReference type="InterPro" id="IPR021833">
    <property type="entry name" value="DUF3425"/>
</dbReference>
<dbReference type="KEGG" id="ssl:SS1G_02824"/>
<dbReference type="OrthoDB" id="125347at2759"/>
<dbReference type="InterPro" id="IPR009057">
    <property type="entry name" value="Homeodomain-like_sf"/>
</dbReference>
<protein>
    <recommendedName>
        <fullName evidence="2">HTH CENPB-type domain-containing protein</fullName>
    </recommendedName>
</protein>
<dbReference type="InterPro" id="IPR006600">
    <property type="entry name" value="HTH_CenpB_DNA-bd_dom"/>
</dbReference>
<evidence type="ECO:0000256" key="1">
    <source>
        <dbReference type="ARBA" id="ARBA00023125"/>
    </source>
</evidence>
<dbReference type="PANTHER" id="PTHR38116">
    <property type="entry name" value="CHROMOSOME 7, WHOLE GENOME SHOTGUN SEQUENCE"/>
    <property type="match status" value="1"/>
</dbReference>
<feature type="domain" description="HTH CENPB-type" evidence="2">
    <location>
        <begin position="68"/>
        <end position="143"/>
    </location>
</feature>
<dbReference type="EMBL" id="CP017817">
    <property type="protein sequence ID" value="APA08971.1"/>
    <property type="molecule type" value="Genomic_DNA"/>
</dbReference>
<dbReference type="SUPFAM" id="SSF46689">
    <property type="entry name" value="Homeodomain-like"/>
    <property type="match status" value="2"/>
</dbReference>
<dbReference type="PANTHER" id="PTHR38116:SF1">
    <property type="entry name" value="BZIP DOMAIN-CONTAINING PROTEIN"/>
    <property type="match status" value="1"/>
</dbReference>
<dbReference type="Pfam" id="PF11905">
    <property type="entry name" value="DUF3425"/>
    <property type="match status" value="1"/>
</dbReference>
<dbReference type="GO" id="GO:0003677">
    <property type="term" value="F:DNA binding"/>
    <property type="evidence" value="ECO:0007669"/>
    <property type="project" value="UniProtKB-KW"/>
</dbReference>
<dbReference type="SMART" id="SM00674">
    <property type="entry name" value="CENPB"/>
    <property type="match status" value="1"/>
</dbReference>
<proteinExistence type="predicted"/>
<dbReference type="PROSITE" id="PS51253">
    <property type="entry name" value="HTH_CENPB"/>
    <property type="match status" value="1"/>
</dbReference>
<dbReference type="VEuPathDB" id="FungiDB:sscle_04g037410"/>
<dbReference type="Gene3D" id="1.10.10.60">
    <property type="entry name" value="Homeodomain-like"/>
    <property type="match status" value="2"/>
</dbReference>
<dbReference type="AlphaFoldDB" id="A0A1D9Q204"/>
<organism evidence="3 4">
    <name type="scientific">Sclerotinia sclerotiorum (strain ATCC 18683 / 1980 / Ss-1)</name>
    <name type="common">White mold</name>
    <name type="synonym">Whetzelinia sclerotiorum</name>
    <dbReference type="NCBI Taxonomy" id="665079"/>
    <lineage>
        <taxon>Eukaryota</taxon>
        <taxon>Fungi</taxon>
        <taxon>Dikarya</taxon>
        <taxon>Ascomycota</taxon>
        <taxon>Pezizomycotina</taxon>
        <taxon>Leotiomycetes</taxon>
        <taxon>Helotiales</taxon>
        <taxon>Sclerotiniaceae</taxon>
        <taxon>Sclerotinia</taxon>
    </lineage>
</organism>
<name>A0A1D9Q204_SCLS1</name>
<evidence type="ECO:0000313" key="3">
    <source>
        <dbReference type="EMBL" id="APA08971.1"/>
    </source>
</evidence>
<dbReference type="InterPro" id="IPR041188">
    <property type="entry name" value="HTH_ABP1_N"/>
</dbReference>
<dbReference type="Pfam" id="PF18107">
    <property type="entry name" value="HTH_ABP1_N"/>
    <property type="match status" value="1"/>
</dbReference>
<keyword evidence="1" id="KW-0238">DNA-binding</keyword>
<dbReference type="Proteomes" id="UP000177798">
    <property type="component" value="Chromosome 4"/>
</dbReference>
<evidence type="ECO:0000313" key="4">
    <source>
        <dbReference type="Proteomes" id="UP000177798"/>
    </source>
</evidence>
<dbReference type="OMA" id="KFRRRHE"/>
<dbReference type="RefSeq" id="XP_001596604.1">
    <property type="nucleotide sequence ID" value="XM_001596554.1"/>
</dbReference>